<evidence type="ECO:0000259" key="8">
    <source>
        <dbReference type="PROSITE" id="PS50885"/>
    </source>
</evidence>
<dbReference type="InterPro" id="IPR004089">
    <property type="entry name" value="MCPsignal_dom"/>
</dbReference>
<reference evidence="9 10" key="1">
    <citation type="submission" date="2016-12" db="EMBL/GenBank/DDBJ databases">
        <title>The draft genome sequence of Actinophytocola sp. 11-183.</title>
        <authorList>
            <person name="Wang W."/>
            <person name="Yuan L."/>
        </authorList>
    </citation>
    <scope>NUCLEOTIDE SEQUENCE [LARGE SCALE GENOMIC DNA]</scope>
    <source>
        <strain evidence="9 10">11-183</strain>
    </source>
</reference>
<dbReference type="InterPro" id="IPR004090">
    <property type="entry name" value="Chemotax_Me-accpt_rcpt"/>
</dbReference>
<keyword evidence="3 5" id="KW-0807">Transducer</keyword>
<evidence type="ECO:0000313" key="10">
    <source>
        <dbReference type="Proteomes" id="UP000185596"/>
    </source>
</evidence>
<dbReference type="PROSITE" id="PS50111">
    <property type="entry name" value="CHEMOTAXIS_TRANSDUC_2"/>
    <property type="match status" value="1"/>
</dbReference>
<comment type="caution">
    <text evidence="9">The sequence shown here is derived from an EMBL/GenBank/DDBJ whole genome shotgun (WGS) entry which is preliminary data.</text>
</comment>
<protein>
    <submittedName>
        <fullName evidence="9">Methyl-accepting chemotaxis protein</fullName>
    </submittedName>
</protein>
<sequence length="537" mass="56291">MSLRNISVGKRLGGSFTVLVVLIVVAASVGWWGTQRQADVEERMDQLRLVQDDLQASRYDAADITGWQGLVVADAATYGPDAALGSEGHNRQGELEAKKTLYANLENAHVTYMTDEERTEFEKLRPAWDEWFEWDDKVVAWLAEGTLAARTLALDAINEGDASAAWSTALEVTEKVTTSVDARMAVLKDEANSVRAASQLMLLAALVLAVLAGVVLAVWATRSVVRPLASVRRALERLEQGDLTVEVGLDTRDELGQVGRAVDNTVASLRGTVSRLSEHAESLATSSDELSRVSSGIASSTEDANAQAGRVAEAAAQVSRNVETVASGGNEMVAAIGEIASNAGEASGVAAQAVAVAEATNATVTKLGVSSSEIGSVVRTITSIAEQTNLLALNATIEAARAGEAGAGFAVVAGEVKELAQETARATEDIVGRVEAIQADTSNAINAIEEIVTTVSRISDYQIVIAAAVEEQTATTNEMNRNVAEAADGSRSIAENIGGVAATTDTTTTAVRQWQQAATELAGMSGELHELVGGFRL</sequence>
<dbReference type="STRING" id="1912961.BU204_05910"/>
<keyword evidence="1 6" id="KW-0812">Transmembrane</keyword>
<name>A0A1Q8CVV7_9PSEU</name>
<evidence type="ECO:0000313" key="9">
    <source>
        <dbReference type="EMBL" id="OLF18491.1"/>
    </source>
</evidence>
<dbReference type="EMBL" id="MSIE01000007">
    <property type="protein sequence ID" value="OLF18491.1"/>
    <property type="molecule type" value="Genomic_DNA"/>
</dbReference>
<feature type="domain" description="Methyl-accepting transducer" evidence="7">
    <location>
        <begin position="279"/>
        <end position="522"/>
    </location>
</feature>
<feature type="domain" description="HAMP" evidence="8">
    <location>
        <begin position="222"/>
        <end position="274"/>
    </location>
</feature>
<dbReference type="OrthoDB" id="5177055at2"/>
<dbReference type="GO" id="GO:0006935">
    <property type="term" value="P:chemotaxis"/>
    <property type="evidence" value="ECO:0007669"/>
    <property type="project" value="InterPro"/>
</dbReference>
<evidence type="ECO:0000256" key="3">
    <source>
        <dbReference type="ARBA" id="ARBA00023224"/>
    </source>
</evidence>
<feature type="transmembrane region" description="Helical" evidence="6">
    <location>
        <begin position="200"/>
        <end position="220"/>
    </location>
</feature>
<gene>
    <name evidence="9" type="ORF">BU204_05910</name>
</gene>
<dbReference type="PANTHER" id="PTHR32089">
    <property type="entry name" value="METHYL-ACCEPTING CHEMOTAXIS PROTEIN MCPB"/>
    <property type="match status" value="1"/>
</dbReference>
<organism evidence="9 10">
    <name type="scientific">Actinophytocola xanthii</name>
    <dbReference type="NCBI Taxonomy" id="1912961"/>
    <lineage>
        <taxon>Bacteria</taxon>
        <taxon>Bacillati</taxon>
        <taxon>Actinomycetota</taxon>
        <taxon>Actinomycetes</taxon>
        <taxon>Pseudonocardiales</taxon>
        <taxon>Pseudonocardiaceae</taxon>
    </lineage>
</organism>
<dbReference type="GO" id="GO:0007165">
    <property type="term" value="P:signal transduction"/>
    <property type="evidence" value="ECO:0007669"/>
    <property type="project" value="UniProtKB-KW"/>
</dbReference>
<evidence type="ECO:0000256" key="1">
    <source>
        <dbReference type="ARBA" id="ARBA00022692"/>
    </source>
</evidence>
<keyword evidence="6" id="KW-0472">Membrane</keyword>
<dbReference type="SMART" id="SM00304">
    <property type="entry name" value="HAMP"/>
    <property type="match status" value="1"/>
</dbReference>
<evidence type="ECO:0000256" key="6">
    <source>
        <dbReference type="SAM" id="Phobius"/>
    </source>
</evidence>
<evidence type="ECO:0000256" key="5">
    <source>
        <dbReference type="PROSITE-ProRule" id="PRU00284"/>
    </source>
</evidence>
<evidence type="ECO:0000256" key="4">
    <source>
        <dbReference type="ARBA" id="ARBA00029447"/>
    </source>
</evidence>
<dbReference type="InterPro" id="IPR003660">
    <property type="entry name" value="HAMP_dom"/>
</dbReference>
<feature type="transmembrane region" description="Helical" evidence="6">
    <location>
        <begin position="12"/>
        <end position="34"/>
    </location>
</feature>
<accession>A0A1Q8CVV7</accession>
<dbReference type="RefSeq" id="WP_075124518.1">
    <property type="nucleotide sequence ID" value="NZ_MSIE01000007.1"/>
</dbReference>
<dbReference type="GO" id="GO:0016020">
    <property type="term" value="C:membrane"/>
    <property type="evidence" value="ECO:0007669"/>
    <property type="project" value="InterPro"/>
</dbReference>
<dbReference type="Gene3D" id="1.10.287.950">
    <property type="entry name" value="Methyl-accepting chemotaxis protein"/>
    <property type="match status" value="1"/>
</dbReference>
<dbReference type="AlphaFoldDB" id="A0A1Q8CVV7"/>
<keyword evidence="2 6" id="KW-1133">Transmembrane helix</keyword>
<dbReference type="PRINTS" id="PR00260">
    <property type="entry name" value="CHEMTRNSDUCR"/>
</dbReference>
<dbReference type="PANTHER" id="PTHR32089:SF112">
    <property type="entry name" value="LYSOZYME-LIKE PROTEIN-RELATED"/>
    <property type="match status" value="1"/>
</dbReference>
<evidence type="ECO:0000259" key="7">
    <source>
        <dbReference type="PROSITE" id="PS50111"/>
    </source>
</evidence>
<dbReference type="CDD" id="cd06225">
    <property type="entry name" value="HAMP"/>
    <property type="match status" value="1"/>
</dbReference>
<dbReference type="GO" id="GO:0004888">
    <property type="term" value="F:transmembrane signaling receptor activity"/>
    <property type="evidence" value="ECO:0007669"/>
    <property type="project" value="InterPro"/>
</dbReference>
<dbReference type="Pfam" id="PF00015">
    <property type="entry name" value="MCPsignal"/>
    <property type="match status" value="1"/>
</dbReference>
<dbReference type="Pfam" id="PF00672">
    <property type="entry name" value="HAMP"/>
    <property type="match status" value="1"/>
</dbReference>
<evidence type="ECO:0000256" key="2">
    <source>
        <dbReference type="ARBA" id="ARBA00022989"/>
    </source>
</evidence>
<proteinExistence type="inferred from homology"/>
<comment type="similarity">
    <text evidence="4">Belongs to the methyl-accepting chemotaxis (MCP) protein family.</text>
</comment>
<dbReference type="Proteomes" id="UP000185596">
    <property type="component" value="Unassembled WGS sequence"/>
</dbReference>
<keyword evidence="10" id="KW-1185">Reference proteome</keyword>
<dbReference type="PROSITE" id="PS50885">
    <property type="entry name" value="HAMP"/>
    <property type="match status" value="1"/>
</dbReference>
<dbReference type="SMART" id="SM00283">
    <property type="entry name" value="MA"/>
    <property type="match status" value="1"/>
</dbReference>
<dbReference type="SUPFAM" id="SSF58104">
    <property type="entry name" value="Methyl-accepting chemotaxis protein (MCP) signaling domain"/>
    <property type="match status" value="1"/>
</dbReference>